<evidence type="ECO:0000313" key="1">
    <source>
        <dbReference type="EMBL" id="CAN68219.1"/>
    </source>
</evidence>
<organism evidence="1">
    <name type="scientific">Vitis vinifera</name>
    <name type="common">Grape</name>
    <dbReference type="NCBI Taxonomy" id="29760"/>
    <lineage>
        <taxon>Eukaryota</taxon>
        <taxon>Viridiplantae</taxon>
        <taxon>Streptophyta</taxon>
        <taxon>Embryophyta</taxon>
        <taxon>Tracheophyta</taxon>
        <taxon>Spermatophyta</taxon>
        <taxon>Magnoliopsida</taxon>
        <taxon>eudicotyledons</taxon>
        <taxon>Gunneridae</taxon>
        <taxon>Pentapetalae</taxon>
        <taxon>rosids</taxon>
        <taxon>Vitales</taxon>
        <taxon>Vitaceae</taxon>
        <taxon>Viteae</taxon>
        <taxon>Vitis</taxon>
    </lineage>
</organism>
<dbReference type="AlphaFoldDB" id="A5BQY6"/>
<protein>
    <submittedName>
        <fullName evidence="1">Uncharacterized protein</fullName>
    </submittedName>
</protein>
<proteinExistence type="predicted"/>
<dbReference type="EMBL" id="AM467993">
    <property type="protein sequence ID" value="CAN68219.1"/>
    <property type="molecule type" value="Genomic_DNA"/>
</dbReference>
<name>A5BQY6_VITVI</name>
<reference evidence="1" key="1">
    <citation type="journal article" date="2007" name="PLoS ONE">
        <title>The first genome sequence of an elite grapevine cultivar (Pinot noir Vitis vinifera L.): coping with a highly heterozygous genome.</title>
        <authorList>
            <person name="Velasco R."/>
            <person name="Zharkikh A."/>
            <person name="Troggio M."/>
            <person name="Cartwright D.A."/>
            <person name="Cestaro A."/>
            <person name="Pruss D."/>
            <person name="Pindo M."/>
            <person name="FitzGerald L.M."/>
            <person name="Vezzulli S."/>
            <person name="Reid J."/>
            <person name="Malacarne G."/>
            <person name="Iliev D."/>
            <person name="Coppola G."/>
            <person name="Wardell B."/>
            <person name="Micheletti D."/>
            <person name="Macalma T."/>
            <person name="Facci M."/>
            <person name="Mitchell J.T."/>
            <person name="Perazzolli M."/>
            <person name="Eldredge G."/>
            <person name="Gatto P."/>
            <person name="Oyzerski R."/>
            <person name="Moretto M."/>
            <person name="Gutin N."/>
            <person name="Stefanini M."/>
            <person name="Chen Y."/>
            <person name="Segala C."/>
            <person name="Davenport C."/>
            <person name="Dematte L."/>
            <person name="Mraz A."/>
            <person name="Battilana J."/>
            <person name="Stormo K."/>
            <person name="Costa F."/>
            <person name="Tao Q."/>
            <person name="Si-Ammour A."/>
            <person name="Harkins T."/>
            <person name="Lackey A."/>
            <person name="Perbost C."/>
            <person name="Taillon B."/>
            <person name="Stella A."/>
            <person name="Solovyev V."/>
            <person name="Fawcett J.A."/>
            <person name="Sterck L."/>
            <person name="Vandepoele K."/>
            <person name="Grando S.M."/>
            <person name="Toppo S."/>
            <person name="Moser C."/>
            <person name="Lanchbury J."/>
            <person name="Bogden R."/>
            <person name="Skolnick M."/>
            <person name="Sgaramella V."/>
            <person name="Bhatnagar S.K."/>
            <person name="Fontana P."/>
            <person name="Gutin A."/>
            <person name="Van de Peer Y."/>
            <person name="Salamini F."/>
            <person name="Viola R."/>
        </authorList>
    </citation>
    <scope>NUCLEOTIDE SEQUENCE</scope>
</reference>
<gene>
    <name evidence="1" type="ORF">VITISV_005371</name>
</gene>
<sequence length="175" mass="18628">MVVVEMGTSSEQMIEDDRWSSGTGGGELIKEDKESWTMMKLVKQHKVHIGSVVGTGPFKQITSTDVAAIAEISSSKSIDVIVVSPAAATIAPAPVVAVTPKAIASPAPPPIPRFLVVKRSHGIVEALEAVSRNHSQVWKRQVHCGVDMVEIRPKAAEDARASQVVDCEGPENKGE</sequence>
<accession>A5BQY6</accession>